<dbReference type="InterPro" id="IPR000847">
    <property type="entry name" value="LysR_HTH_N"/>
</dbReference>
<dbReference type="Pfam" id="PF00126">
    <property type="entry name" value="HTH_1"/>
    <property type="match status" value="1"/>
</dbReference>
<evidence type="ECO:0000256" key="4">
    <source>
        <dbReference type="ARBA" id="ARBA00023163"/>
    </source>
</evidence>
<reference evidence="6 8" key="1">
    <citation type="submission" date="2016-09" db="EMBL/GenBank/DDBJ databases">
        <authorList>
            <consortium name="Pathogen Informatics"/>
            <person name="Sun Q."/>
            <person name="Inoue M."/>
        </authorList>
    </citation>
    <scope>NUCLEOTIDE SEQUENCE [LARGE SCALE GENOMIC DNA]</scope>
    <source>
        <strain evidence="6 8">82C</strain>
    </source>
</reference>
<dbReference type="EMBL" id="FMPG01000015">
    <property type="protein sequence ID" value="SCT38244.1"/>
    <property type="molecule type" value="Genomic_DNA"/>
</dbReference>
<evidence type="ECO:0000256" key="3">
    <source>
        <dbReference type="ARBA" id="ARBA00023125"/>
    </source>
</evidence>
<organism evidence="7 9">
    <name type="scientific">Staphylococcus caeli</name>
    <dbReference type="NCBI Taxonomy" id="2201815"/>
    <lineage>
        <taxon>Bacteria</taxon>
        <taxon>Bacillati</taxon>
        <taxon>Bacillota</taxon>
        <taxon>Bacilli</taxon>
        <taxon>Bacillales</taxon>
        <taxon>Staphylococcaceae</taxon>
        <taxon>Staphylococcus</taxon>
    </lineage>
</organism>
<dbReference type="PANTHER" id="PTHR30126:SF40">
    <property type="entry name" value="HTH-TYPE TRANSCRIPTIONAL REGULATOR GLTR"/>
    <property type="match status" value="1"/>
</dbReference>
<dbReference type="InterPro" id="IPR036390">
    <property type="entry name" value="WH_DNA-bd_sf"/>
</dbReference>
<keyword evidence="8" id="KW-1185">Reference proteome</keyword>
<dbReference type="Proteomes" id="UP000095768">
    <property type="component" value="Unassembled WGS sequence"/>
</dbReference>
<feature type="domain" description="HTH lysR-type" evidence="5">
    <location>
        <begin position="1"/>
        <end position="58"/>
    </location>
</feature>
<dbReference type="InterPro" id="IPR036388">
    <property type="entry name" value="WH-like_DNA-bd_sf"/>
</dbReference>
<evidence type="ECO:0000259" key="5">
    <source>
        <dbReference type="PROSITE" id="PS50931"/>
    </source>
</evidence>
<dbReference type="EMBL" id="FMPI01000022">
    <property type="protein sequence ID" value="SCT38052.1"/>
    <property type="molecule type" value="Genomic_DNA"/>
</dbReference>
<evidence type="ECO:0000313" key="8">
    <source>
        <dbReference type="Proteomes" id="UP000095412"/>
    </source>
</evidence>
<keyword evidence="4" id="KW-0804">Transcription</keyword>
<sequence>MNIEYLEDYIKVAECRSLNHAATLLNISTPALSKRIKQVETYFGCDLFYRTSRGIFLNKNGELVLEKFKFMRKELESLKKITTQSNESEIRIGILPSFSLYKLEHSHQQLLEKGISTKIESNTHNLLEHLYDGEVDIIIGDTTTIKHQPLATKTLYREPFMVVFSEHNHLNKLNTVNLNDILLHNIFVLNSPCDTLTYIKKSFSEQRLNLVYKFDLESIFASIKSNQGITIIPQSLAKKVETMNLKYQPLANNVREIGLIAYSDQTVNHVFDILNIQI</sequence>
<evidence type="ECO:0000313" key="7">
    <source>
        <dbReference type="EMBL" id="SCT38244.1"/>
    </source>
</evidence>
<dbReference type="Proteomes" id="UP000095412">
    <property type="component" value="Unassembled WGS sequence"/>
</dbReference>
<keyword evidence="3" id="KW-0238">DNA-binding</keyword>
<dbReference type="PROSITE" id="PS50931">
    <property type="entry name" value="HTH_LYSR"/>
    <property type="match status" value="1"/>
</dbReference>
<gene>
    <name evidence="7" type="primary">oxyR_2</name>
    <name evidence="7" type="ORF">SAMEA2297795_02385</name>
    <name evidence="6" type="ORF">SAMEA2297796_02295</name>
</gene>
<dbReference type="GO" id="GO:0003700">
    <property type="term" value="F:DNA-binding transcription factor activity"/>
    <property type="evidence" value="ECO:0007669"/>
    <property type="project" value="InterPro"/>
</dbReference>
<reference evidence="7 9" key="2">
    <citation type="submission" date="2016-09" db="EMBL/GenBank/DDBJ databases">
        <authorList>
            <consortium name="Pathogen Informatics"/>
        </authorList>
    </citation>
    <scope>NUCLEOTIDE SEQUENCE [LARGE SCALE GENOMIC DNA]</scope>
    <source>
        <strain evidence="7 9">82B</strain>
    </source>
</reference>
<keyword evidence="2" id="KW-0805">Transcription regulation</keyword>
<accession>A0A1D4QSG7</accession>
<dbReference type="OrthoDB" id="9785745at2"/>
<dbReference type="RefSeq" id="WP_069996431.1">
    <property type="nucleotide sequence ID" value="NZ_FMPG01000015.1"/>
</dbReference>
<dbReference type="AlphaFoldDB" id="A0A1D4QSG7"/>
<dbReference type="PANTHER" id="PTHR30126">
    <property type="entry name" value="HTH-TYPE TRANSCRIPTIONAL REGULATOR"/>
    <property type="match status" value="1"/>
</dbReference>
<dbReference type="SUPFAM" id="SSF46785">
    <property type="entry name" value="Winged helix' DNA-binding domain"/>
    <property type="match status" value="1"/>
</dbReference>
<dbReference type="SUPFAM" id="SSF53850">
    <property type="entry name" value="Periplasmic binding protein-like II"/>
    <property type="match status" value="1"/>
</dbReference>
<proteinExistence type="inferred from homology"/>
<dbReference type="InterPro" id="IPR005119">
    <property type="entry name" value="LysR_subst-bd"/>
</dbReference>
<dbReference type="Gene3D" id="1.10.10.10">
    <property type="entry name" value="Winged helix-like DNA-binding domain superfamily/Winged helix DNA-binding domain"/>
    <property type="match status" value="1"/>
</dbReference>
<evidence type="ECO:0000313" key="9">
    <source>
        <dbReference type="Proteomes" id="UP000095768"/>
    </source>
</evidence>
<evidence type="ECO:0000313" key="6">
    <source>
        <dbReference type="EMBL" id="SCT38052.1"/>
    </source>
</evidence>
<comment type="similarity">
    <text evidence="1">Belongs to the LysR transcriptional regulatory family.</text>
</comment>
<dbReference type="CDD" id="cd05466">
    <property type="entry name" value="PBP2_LTTR_substrate"/>
    <property type="match status" value="1"/>
</dbReference>
<dbReference type="Pfam" id="PF03466">
    <property type="entry name" value="LysR_substrate"/>
    <property type="match status" value="1"/>
</dbReference>
<protein>
    <submittedName>
        <fullName evidence="7">LysR family transcriptional regulator</fullName>
    </submittedName>
</protein>
<dbReference type="Gene3D" id="3.40.190.10">
    <property type="entry name" value="Periplasmic binding protein-like II"/>
    <property type="match status" value="2"/>
</dbReference>
<dbReference type="GO" id="GO:0000976">
    <property type="term" value="F:transcription cis-regulatory region binding"/>
    <property type="evidence" value="ECO:0007669"/>
    <property type="project" value="TreeGrafter"/>
</dbReference>
<name>A0A1D4QSG7_9STAP</name>
<evidence type="ECO:0000256" key="1">
    <source>
        <dbReference type="ARBA" id="ARBA00009437"/>
    </source>
</evidence>
<evidence type="ECO:0000256" key="2">
    <source>
        <dbReference type="ARBA" id="ARBA00023015"/>
    </source>
</evidence>